<dbReference type="AlphaFoldDB" id="A0A7V3VSB3"/>
<name>A0A7V3VSB3_9BACT</name>
<protein>
    <submittedName>
        <fullName evidence="1">Uncharacterized protein</fullName>
    </submittedName>
</protein>
<dbReference type="EMBL" id="DTPE01000094">
    <property type="protein sequence ID" value="HGE74927.1"/>
    <property type="molecule type" value="Genomic_DNA"/>
</dbReference>
<gene>
    <name evidence="1" type="ORF">ENX73_02235</name>
</gene>
<sequence>MNTLPLQEINLAQKMEELKNQLIQGKPKFEDFQSTYNMLRKWQREFQSLLNWAAEDQRGKENEKEFQRLFKQVTGWNSSELMETLKRVGYSLKKDQVIKEAFDRQGYRILELIRAGKRDGAFHAILRIFVSAKKDFPSQLMEAFKPFYSNELFKIFLFSFLSSILGKDTNEQ</sequence>
<organism evidence="1">
    <name type="scientific">Mesoaciditoga lauensis</name>
    <dbReference type="NCBI Taxonomy" id="1495039"/>
    <lineage>
        <taxon>Bacteria</taxon>
        <taxon>Thermotogati</taxon>
        <taxon>Thermotogota</taxon>
        <taxon>Thermotogae</taxon>
        <taxon>Mesoaciditogales</taxon>
        <taxon>Mesoaciditogaceae</taxon>
        <taxon>Mesoaciditoga</taxon>
    </lineage>
</organism>
<evidence type="ECO:0000313" key="1">
    <source>
        <dbReference type="EMBL" id="HGE74927.1"/>
    </source>
</evidence>
<proteinExistence type="predicted"/>
<reference evidence="1" key="1">
    <citation type="journal article" date="2020" name="mSystems">
        <title>Genome- and Community-Level Interaction Insights into Carbon Utilization and Element Cycling Functions of Hydrothermarchaeota in Hydrothermal Sediment.</title>
        <authorList>
            <person name="Zhou Z."/>
            <person name="Liu Y."/>
            <person name="Xu W."/>
            <person name="Pan J."/>
            <person name="Luo Z.H."/>
            <person name="Li M."/>
        </authorList>
    </citation>
    <scope>NUCLEOTIDE SEQUENCE [LARGE SCALE GENOMIC DNA]</scope>
    <source>
        <strain evidence="1">SpSt-966</strain>
    </source>
</reference>
<accession>A0A7V3VSB3</accession>
<comment type="caution">
    <text evidence="1">The sequence shown here is derived from an EMBL/GenBank/DDBJ whole genome shotgun (WGS) entry which is preliminary data.</text>
</comment>